<proteinExistence type="predicted"/>
<dbReference type="Pfam" id="PF13622">
    <property type="entry name" value="4HBT_3"/>
    <property type="match status" value="1"/>
</dbReference>
<dbReference type="EC" id="3.1.2.2" evidence="3"/>
<evidence type="ECO:0000259" key="1">
    <source>
        <dbReference type="Pfam" id="PF13622"/>
    </source>
</evidence>
<dbReference type="PANTHER" id="PTHR11066">
    <property type="entry name" value="ACYL-COA THIOESTERASE"/>
    <property type="match status" value="1"/>
</dbReference>
<keyword evidence="4" id="KW-1185">Reference proteome</keyword>
<dbReference type="SUPFAM" id="SSF54637">
    <property type="entry name" value="Thioesterase/thiol ester dehydrase-isomerase"/>
    <property type="match status" value="2"/>
</dbReference>
<dbReference type="Pfam" id="PF20789">
    <property type="entry name" value="4HBT_3C"/>
    <property type="match status" value="1"/>
</dbReference>
<dbReference type="EMBL" id="CAWUHC010000137">
    <property type="protein sequence ID" value="CAK7235132.1"/>
    <property type="molecule type" value="Genomic_DNA"/>
</dbReference>
<feature type="domain" description="Acyl-CoA thioesterase-like N-terminal HotDog" evidence="1">
    <location>
        <begin position="31"/>
        <end position="109"/>
    </location>
</feature>
<dbReference type="CDD" id="cd03444">
    <property type="entry name" value="Thioesterase_II_repeat1"/>
    <property type="match status" value="1"/>
</dbReference>
<comment type="caution">
    <text evidence="3">The sequence shown here is derived from an EMBL/GenBank/DDBJ whole genome shotgun (WGS) entry which is preliminary data.</text>
</comment>
<dbReference type="GO" id="GO:0016787">
    <property type="term" value="F:hydrolase activity"/>
    <property type="evidence" value="ECO:0007669"/>
    <property type="project" value="UniProtKB-KW"/>
</dbReference>
<dbReference type="Proteomes" id="UP001642406">
    <property type="component" value="Unassembled WGS sequence"/>
</dbReference>
<evidence type="ECO:0000313" key="3">
    <source>
        <dbReference type="EMBL" id="CAK7235132.1"/>
    </source>
</evidence>
<dbReference type="InterPro" id="IPR049449">
    <property type="entry name" value="TesB_ACOT8-like_N"/>
</dbReference>
<dbReference type="InterPro" id="IPR049450">
    <property type="entry name" value="ACOT8-like_C"/>
</dbReference>
<dbReference type="PANTHER" id="PTHR11066:SF34">
    <property type="entry name" value="ACYL-COENZYME A THIOESTERASE 8"/>
    <property type="match status" value="1"/>
</dbReference>
<evidence type="ECO:0000313" key="4">
    <source>
        <dbReference type="Proteomes" id="UP001642406"/>
    </source>
</evidence>
<accession>A0ABP0CSL5</accession>
<name>A0ABP0CSL5_9PEZI</name>
<gene>
    <name evidence="3" type="primary">TES1_2</name>
    <name evidence="3" type="ORF">SBRCBS47491_009187</name>
</gene>
<dbReference type="InterPro" id="IPR029069">
    <property type="entry name" value="HotDog_dom_sf"/>
</dbReference>
<evidence type="ECO:0000259" key="2">
    <source>
        <dbReference type="Pfam" id="PF20789"/>
    </source>
</evidence>
<dbReference type="InterPro" id="IPR003703">
    <property type="entry name" value="Acyl_CoA_thio"/>
</dbReference>
<sequence>MESLLEVLSIADRDHDVFVDANRPNPELTGQSDRVFGGITLGQSLNAAQQTVSTQFVVHSMHCTFVSGRRATVAAEYHVERMKDGRQFCVRSVRAIQEGRTFFVALVNFTTQSLGSLHYGNCFPHDVPTPTPEDDDDDSNFNHKMPFQHHSVGMRSSSGDAPARIHQWMRTREPISTKNGTNTQAHLAALACMSDSYFLAGAPHSHGIYDFVSPPVSEVYDGRHRLSLPSETHHPIPRPHLDFQGSAPSNGRVTAMASLDHSLYFHEPARLQADRWLLSEIHSSWAGCGRALVHMKIWGRDGTLVASCTQEGLVSVEDLPKVRDTRL</sequence>
<reference evidence="3 4" key="1">
    <citation type="submission" date="2024-01" db="EMBL/GenBank/DDBJ databases">
        <authorList>
            <person name="Allen C."/>
            <person name="Tagirdzhanova G."/>
        </authorList>
    </citation>
    <scope>NUCLEOTIDE SEQUENCE [LARGE SCALE GENOMIC DNA]</scope>
</reference>
<keyword evidence="3" id="KW-0378">Hydrolase</keyword>
<dbReference type="CDD" id="cd03445">
    <property type="entry name" value="Thioesterase_II_repeat2"/>
    <property type="match status" value="1"/>
</dbReference>
<feature type="domain" description="Acyl-CoA thioesterase-like C-terminal" evidence="2">
    <location>
        <begin position="127"/>
        <end position="314"/>
    </location>
</feature>
<dbReference type="Gene3D" id="3.10.129.10">
    <property type="entry name" value="Hotdog Thioesterase"/>
    <property type="match status" value="2"/>
</dbReference>
<organism evidence="3 4">
    <name type="scientific">Sporothrix bragantina</name>
    <dbReference type="NCBI Taxonomy" id="671064"/>
    <lineage>
        <taxon>Eukaryota</taxon>
        <taxon>Fungi</taxon>
        <taxon>Dikarya</taxon>
        <taxon>Ascomycota</taxon>
        <taxon>Pezizomycotina</taxon>
        <taxon>Sordariomycetes</taxon>
        <taxon>Sordariomycetidae</taxon>
        <taxon>Ophiostomatales</taxon>
        <taxon>Ophiostomataceae</taxon>
        <taxon>Sporothrix</taxon>
    </lineage>
</organism>
<protein>
    <submittedName>
        <fullName evidence="3">Acyl-CoA thioesterase</fullName>
        <ecNumber evidence="3">3.1.2.2</ecNumber>
    </submittedName>
</protein>